<organism evidence="1 2">
    <name type="scientific">Xenorhabdus bovienii str. Intermedium</name>
    <dbReference type="NCBI Taxonomy" id="1379677"/>
    <lineage>
        <taxon>Bacteria</taxon>
        <taxon>Pseudomonadati</taxon>
        <taxon>Pseudomonadota</taxon>
        <taxon>Gammaproteobacteria</taxon>
        <taxon>Enterobacterales</taxon>
        <taxon>Morganellaceae</taxon>
        <taxon>Xenorhabdus</taxon>
    </lineage>
</organism>
<reference evidence="1" key="1">
    <citation type="submission" date="2013-07" db="EMBL/GenBank/DDBJ databases">
        <title>Sub-species coevolution in mutualistic symbiosis.</title>
        <authorList>
            <person name="Murfin K."/>
            <person name="Klassen J."/>
            <person name="Lee M."/>
            <person name="Forst S."/>
            <person name="Stock P."/>
            <person name="Goodrich-Blair H."/>
        </authorList>
    </citation>
    <scope>NUCLEOTIDE SEQUENCE [LARGE SCALE GENOMIC DNA]</scope>
    <source>
        <strain evidence="1">Intermedium</strain>
    </source>
</reference>
<gene>
    <name evidence="1" type="ORF">XBI1_1030005</name>
</gene>
<dbReference type="EMBL" id="CBTB010000006">
    <property type="protein sequence ID" value="CDH30736.1"/>
    <property type="molecule type" value="Genomic_DNA"/>
</dbReference>
<dbReference type="HOGENOM" id="CLU_3298734_0_0_6"/>
<evidence type="ECO:0000313" key="1">
    <source>
        <dbReference type="EMBL" id="CDH30736.1"/>
    </source>
</evidence>
<sequence length="40" mass="4674">MLAWLVTHGGLKHVMKEMRKSPVGHTYKNWQNMVVMSFIS</sequence>
<name>A0A077QET8_XENBV</name>
<dbReference type="Proteomes" id="UP000028480">
    <property type="component" value="Unassembled WGS sequence"/>
</dbReference>
<evidence type="ECO:0000313" key="2">
    <source>
        <dbReference type="Proteomes" id="UP000028480"/>
    </source>
</evidence>
<accession>A0A077QET8</accession>
<proteinExistence type="predicted"/>
<dbReference type="AlphaFoldDB" id="A0A077QET8"/>
<protein>
    <submittedName>
        <fullName evidence="1">Uncharacterized protein</fullName>
    </submittedName>
</protein>
<comment type="caution">
    <text evidence="1">The sequence shown here is derived from an EMBL/GenBank/DDBJ whole genome shotgun (WGS) entry which is preliminary data.</text>
</comment>